<organism evidence="10 11">
    <name type="scientific">Solanum commersonii</name>
    <name type="common">Commerson's wild potato</name>
    <name type="synonym">Commerson's nightshade</name>
    <dbReference type="NCBI Taxonomy" id="4109"/>
    <lineage>
        <taxon>Eukaryota</taxon>
        <taxon>Viridiplantae</taxon>
        <taxon>Streptophyta</taxon>
        <taxon>Embryophyta</taxon>
        <taxon>Tracheophyta</taxon>
        <taxon>Spermatophyta</taxon>
        <taxon>Magnoliopsida</taxon>
        <taxon>eudicotyledons</taxon>
        <taxon>Gunneridae</taxon>
        <taxon>Pentapetalae</taxon>
        <taxon>asterids</taxon>
        <taxon>lamiids</taxon>
        <taxon>Solanales</taxon>
        <taxon>Solanaceae</taxon>
        <taxon>Solanoideae</taxon>
        <taxon>Solaneae</taxon>
        <taxon>Solanum</taxon>
    </lineage>
</organism>
<feature type="compositionally biased region" description="Acidic residues" evidence="6">
    <location>
        <begin position="1792"/>
        <end position="1807"/>
    </location>
</feature>
<evidence type="ECO:0000256" key="3">
    <source>
        <dbReference type="ARBA" id="ARBA00023242"/>
    </source>
</evidence>
<keyword evidence="2" id="KW-0804">Transcription</keyword>
<comment type="subcellular location">
    <subcellularLocation>
        <location evidence="1 4 5">Nucleus</location>
    </subcellularLocation>
</comment>
<evidence type="ECO:0000313" key="10">
    <source>
        <dbReference type="EMBL" id="KAG5622517.1"/>
    </source>
</evidence>
<feature type="domain" description="DDT" evidence="8">
    <location>
        <begin position="506"/>
        <end position="565"/>
    </location>
</feature>
<feature type="compositionally biased region" description="Acidic residues" evidence="6">
    <location>
        <begin position="848"/>
        <end position="871"/>
    </location>
</feature>
<dbReference type="GO" id="GO:0003677">
    <property type="term" value="F:DNA binding"/>
    <property type="evidence" value="ECO:0007669"/>
    <property type="project" value="UniProtKB-UniRule"/>
</dbReference>
<dbReference type="Pfam" id="PF00046">
    <property type="entry name" value="Homeodomain"/>
    <property type="match status" value="1"/>
</dbReference>
<evidence type="ECO:0000256" key="6">
    <source>
        <dbReference type="SAM" id="MobiDB-lite"/>
    </source>
</evidence>
<keyword evidence="11" id="KW-1185">Reference proteome</keyword>
<dbReference type="InterPro" id="IPR044977">
    <property type="entry name" value="RLT1-3"/>
</dbReference>
<feature type="domain" description="HTH HARE-type" evidence="9">
    <location>
        <begin position="747"/>
        <end position="816"/>
    </location>
</feature>
<feature type="region of interest" description="Disordered" evidence="6">
    <location>
        <begin position="1633"/>
        <end position="1671"/>
    </location>
</feature>
<feature type="region of interest" description="Disordered" evidence="6">
    <location>
        <begin position="77"/>
        <end position="143"/>
    </location>
</feature>
<feature type="DNA-binding region" description="Homeobox" evidence="4">
    <location>
        <begin position="22"/>
        <end position="81"/>
    </location>
</feature>
<protein>
    <submittedName>
        <fullName evidence="10">Uncharacterized protein</fullName>
    </submittedName>
</protein>
<dbReference type="Proteomes" id="UP000824120">
    <property type="component" value="Chromosome 2"/>
</dbReference>
<dbReference type="InterPro" id="IPR018501">
    <property type="entry name" value="DDT_dom"/>
</dbReference>
<accession>A0A9J6ACY1</accession>
<feature type="region of interest" description="Disordered" evidence="6">
    <location>
        <begin position="1758"/>
        <end position="1852"/>
    </location>
</feature>
<gene>
    <name evidence="10" type="ORF">H5410_007735</name>
</gene>
<evidence type="ECO:0000256" key="2">
    <source>
        <dbReference type="ARBA" id="ARBA00023163"/>
    </source>
</evidence>
<evidence type="ECO:0000259" key="8">
    <source>
        <dbReference type="PROSITE" id="PS50827"/>
    </source>
</evidence>
<dbReference type="SMART" id="SM00571">
    <property type="entry name" value="DDT"/>
    <property type="match status" value="1"/>
</dbReference>
<feature type="compositionally biased region" description="Low complexity" evidence="6">
    <location>
        <begin position="283"/>
        <end position="301"/>
    </location>
</feature>
<evidence type="ECO:0000256" key="5">
    <source>
        <dbReference type="RuleBase" id="RU000682"/>
    </source>
</evidence>
<feature type="region of interest" description="Disordered" evidence="6">
    <location>
        <begin position="334"/>
        <end position="393"/>
    </location>
</feature>
<feature type="compositionally biased region" description="Acidic residues" evidence="6">
    <location>
        <begin position="1825"/>
        <end position="1852"/>
    </location>
</feature>
<keyword evidence="3 4" id="KW-0539">Nucleus</keyword>
<dbReference type="InterPro" id="IPR028942">
    <property type="entry name" value="WHIM1_dom"/>
</dbReference>
<dbReference type="Pfam" id="PF05066">
    <property type="entry name" value="HARE-HTH"/>
    <property type="match status" value="1"/>
</dbReference>
<keyword evidence="4 5" id="KW-0371">Homeobox</keyword>
<dbReference type="InterPro" id="IPR007759">
    <property type="entry name" value="Asxl_HARE-HTH"/>
</dbReference>
<evidence type="ECO:0000259" key="7">
    <source>
        <dbReference type="PROSITE" id="PS50071"/>
    </source>
</evidence>
<dbReference type="PROSITE" id="PS50071">
    <property type="entry name" value="HOMEOBOX_2"/>
    <property type="match status" value="1"/>
</dbReference>
<dbReference type="Pfam" id="PF02791">
    <property type="entry name" value="DDT"/>
    <property type="match status" value="1"/>
</dbReference>
<dbReference type="PANTHER" id="PTHR36968">
    <property type="entry name" value="HOMEOBOX-DDT DOMAIN PROTEIN RLT2"/>
    <property type="match status" value="1"/>
</dbReference>
<comment type="caution">
    <text evidence="10">The sequence shown here is derived from an EMBL/GenBank/DDBJ whole genome shotgun (WGS) entry which is preliminary data.</text>
</comment>
<reference evidence="10 11" key="1">
    <citation type="submission" date="2020-09" db="EMBL/GenBank/DDBJ databases">
        <title>De no assembly of potato wild relative species, Solanum commersonii.</title>
        <authorList>
            <person name="Cho K."/>
        </authorList>
    </citation>
    <scope>NUCLEOTIDE SEQUENCE [LARGE SCALE GENOMIC DNA]</scope>
    <source>
        <strain evidence="10">LZ3.2</strain>
        <tissue evidence="10">Leaf</tissue>
    </source>
</reference>
<feature type="compositionally biased region" description="Basic and acidic residues" evidence="6">
    <location>
        <begin position="98"/>
        <end position="107"/>
    </location>
</feature>
<dbReference type="Pfam" id="PF15612">
    <property type="entry name" value="WHIM1"/>
    <property type="match status" value="1"/>
</dbReference>
<dbReference type="SUPFAM" id="SSF46689">
    <property type="entry name" value="Homeodomain-like"/>
    <property type="match status" value="1"/>
</dbReference>
<evidence type="ECO:0000259" key="9">
    <source>
        <dbReference type="PROSITE" id="PS51913"/>
    </source>
</evidence>
<dbReference type="GO" id="GO:0006357">
    <property type="term" value="P:regulation of transcription by RNA polymerase II"/>
    <property type="evidence" value="ECO:0007669"/>
    <property type="project" value="InterPro"/>
</dbReference>
<dbReference type="InterPro" id="IPR009057">
    <property type="entry name" value="Homeodomain-like_sf"/>
</dbReference>
<dbReference type="CDD" id="cd00086">
    <property type="entry name" value="homeodomain"/>
    <property type="match status" value="1"/>
</dbReference>
<feature type="domain" description="Homeobox" evidence="7">
    <location>
        <begin position="20"/>
        <end position="80"/>
    </location>
</feature>
<feature type="region of interest" description="Disordered" evidence="6">
    <location>
        <begin position="279"/>
        <end position="309"/>
    </location>
</feature>
<dbReference type="Pfam" id="PF15613">
    <property type="entry name" value="WSD"/>
    <property type="match status" value="1"/>
</dbReference>
<evidence type="ECO:0000313" key="11">
    <source>
        <dbReference type="Proteomes" id="UP000824120"/>
    </source>
</evidence>
<sequence>MDGGSDGEGNRNVIQSSSEGPKKPKRQMKTPFQLETLERVYAMETYPSEPIRAELSEKLGLTDRQLQMWFCHRRLKDKNTSGGTEKKPRAGGTGGKRNLPESSREDLVIAEAASDRGSGSVSRSGSGSSRFDNGDDMPAPSIRSYESPRRAMERRVIACIEAQLGEPLREDGPIIGVEFDELPPGAFGIPIDLEERTDHYRQSFDRKLYGPYDAKANVGSSLSLSPVLTNGHREPAEPKIVSDKYGQIAAPYPYDPSVDGPSKNVPTMQRNGHFVRESGVEGQSISMMSQQSRQRRFLSPSRDNEFVPGNEDMLQLDRKRKSEEFGMGREVQTNEKRMRKELEKQDLQRRKMEEQMKKDMEKQDRERKKEEQRLMREQQRKEERFQREEKREMERREKFLQRELVRVERKKQKDEQRKEKEAARQKAAMEKAMARRIAKESMELIEDERLELMDLAASSKGLPSIASLNYDTLQNLESFRESLCEFPPKSVQLKKPFSIQPWIASDDNVGNLLMAWRFCLNFADILGLWPFTLDEFLQAFHDYDSRLLAEIQIALLKLIIKDIEDVARTPSGGPGTNQYSAVNPEGGHPQIVEGAYLWGFDIRNWQRLLNPLTWSEVLRQFALSAGFGPPLKKKRERTCLNDSDEMGDIVNFLVIGYFDDMLGEQRYMVFLLVGGSRWNSRDAGLRLNGNSKIIIRELPLILECATKGCEDIVSNLRSGSAALNAVAIMQEKGFMSQRKSRHRLTPGTVKFAAYHVLALEGDKGLNVLDIAERIQKSGLRDLSTSKTPEASISVALSRDPILFERIAPSTYNVRLAFRKDPADADAIISAAKEKIQRYANGFLSGQNAEDEERDDDSEGEGDVAEGPEVDDLGTSYGANKNNEQSSLLDTCLVNGKSKLSDETGQQIRVDVVGIAGSSPSQDCSEIDETKAGEPWVQGLAEGEYSDLCVEERLSALVALIGIANEGNSIRAILEDRLDAASALKKQMWAESQLDKRRLKEETINKFNDSSFNVVVEGSQSPLGYPNNKNQWTSPTTLVKDDSAGIVDNLQNHFESIPAEKSSAAQETFVGQFAVPSGNTAERSRMQLKSFIGHKAEEMYVYRSLPLGQDRRRNRYWLFVASGSSEDPGSGRIFVESPHGCWKLIDTEEFRENYMSGNTQQVLWKLLLFWTRKLSGSGKHPICSYIDLSKVLSVLRISDQLLPVYLLILYFTCRHLIVFWLLWILEGLGNHICILCYKRLRVLSRGARQNMSCGASSNPTSGASADSPGSAIYGVSSDSWETSSSFKIELGRNEEEKKNALQRYQGFQIWMWKECLNSTILCAMRYGKKRCLPLLGICGHCLDSYLSDEGICPSCNKMSCEVDMNGKFLEQAMDSMDNLKIDYNNLVVSNACPVRVRLMKAVLSFTEAVCLHFSPSVFVFPMSEQTYEHEVCVPYESLQSSWTEDCRKTWGLKLQNSSSPEDLLQSDLGLWIEVSCQVLYFARKHMANSDSSADLLAVAEPVPIHPLQIQKLQEEMILTQLEGVIKRDYLSADYETAEELMGLCALSRKAACESTYPESVPQLPWIPQTTSAVALRLLELDSSISYDPQQKTETELKNKKPSLGYASLKDLQKVERTVMDHGLMREENWDYLSNLPSSSRSRQVVRGRGGDRPRGKLQKGTTSKPPESGRAVVRPSETLTQVLIKQGETHGQRHVRGRRTVRKRRIEKKIVEEAQPDYLGDRSSRLSLVVSPRKHVTEEFDMNMEGIEATNDNSISMEAAESDDSAPENTYDFNRSDLMDMSDEDQVVSAGDGIEDDNDDEDDDNDNDNADRYRSHGQNLERYVNMDDDDSDRDGDVNEDQESDSSESEDYSD</sequence>
<proteinExistence type="predicted"/>
<feature type="region of interest" description="Disordered" evidence="6">
    <location>
        <begin position="842"/>
        <end position="881"/>
    </location>
</feature>
<dbReference type="OrthoDB" id="6159439at2759"/>
<dbReference type="Gene3D" id="1.10.10.60">
    <property type="entry name" value="Homeodomain-like"/>
    <property type="match status" value="1"/>
</dbReference>
<dbReference type="GO" id="GO:0005634">
    <property type="term" value="C:nucleus"/>
    <property type="evidence" value="ECO:0007669"/>
    <property type="project" value="UniProtKB-SubCell"/>
</dbReference>
<evidence type="ECO:0000256" key="4">
    <source>
        <dbReference type="PROSITE-ProRule" id="PRU00108"/>
    </source>
</evidence>
<feature type="compositionally biased region" description="Low complexity" evidence="6">
    <location>
        <begin position="115"/>
        <end position="131"/>
    </location>
</feature>
<evidence type="ECO:0000256" key="1">
    <source>
        <dbReference type="ARBA" id="ARBA00004123"/>
    </source>
</evidence>
<keyword evidence="4 5" id="KW-0238">DNA-binding</keyword>
<dbReference type="PROSITE" id="PS50827">
    <property type="entry name" value="DDT"/>
    <property type="match status" value="1"/>
</dbReference>
<name>A0A9J6ACY1_SOLCO</name>
<dbReference type="PROSITE" id="PS51913">
    <property type="entry name" value="HTH_HARE"/>
    <property type="match status" value="1"/>
</dbReference>
<feature type="compositionally biased region" description="Low complexity" evidence="6">
    <location>
        <begin position="1635"/>
        <end position="1645"/>
    </location>
</feature>
<dbReference type="EMBL" id="JACXVP010000002">
    <property type="protein sequence ID" value="KAG5622517.1"/>
    <property type="molecule type" value="Genomic_DNA"/>
</dbReference>
<dbReference type="PANTHER" id="PTHR36968:SF13">
    <property type="entry name" value="HOMEOBOX-DDT DOMAIN PROTEIN RLT1"/>
    <property type="match status" value="1"/>
</dbReference>
<dbReference type="SMART" id="SM00389">
    <property type="entry name" value="HOX"/>
    <property type="match status" value="1"/>
</dbReference>
<feature type="region of interest" description="Disordered" evidence="6">
    <location>
        <begin position="1"/>
        <end position="32"/>
    </location>
</feature>
<dbReference type="InterPro" id="IPR028941">
    <property type="entry name" value="WHIM2_dom"/>
</dbReference>
<dbReference type="InterPro" id="IPR001356">
    <property type="entry name" value="HD"/>
</dbReference>